<feature type="region of interest" description="Disordered" evidence="1">
    <location>
        <begin position="1"/>
        <end position="20"/>
    </location>
</feature>
<dbReference type="EMBL" id="CYRY02007821">
    <property type="protein sequence ID" value="VCW76734.1"/>
    <property type="molecule type" value="Genomic_DNA"/>
</dbReference>
<comment type="caution">
    <text evidence="2">The sequence shown here is derived from an EMBL/GenBank/DDBJ whole genome shotgun (WGS) entry which is preliminary data.</text>
</comment>
<name>A0A9X9LM60_GULGU</name>
<dbReference type="Proteomes" id="UP000269945">
    <property type="component" value="Unassembled WGS sequence"/>
</dbReference>
<organism evidence="2 3">
    <name type="scientific">Gulo gulo</name>
    <name type="common">Wolverine</name>
    <name type="synonym">Gluton</name>
    <dbReference type="NCBI Taxonomy" id="48420"/>
    <lineage>
        <taxon>Eukaryota</taxon>
        <taxon>Metazoa</taxon>
        <taxon>Chordata</taxon>
        <taxon>Craniata</taxon>
        <taxon>Vertebrata</taxon>
        <taxon>Euteleostomi</taxon>
        <taxon>Mammalia</taxon>
        <taxon>Eutheria</taxon>
        <taxon>Laurasiatheria</taxon>
        <taxon>Carnivora</taxon>
        <taxon>Caniformia</taxon>
        <taxon>Musteloidea</taxon>
        <taxon>Mustelidae</taxon>
        <taxon>Guloninae</taxon>
        <taxon>Gulo</taxon>
    </lineage>
</organism>
<protein>
    <submittedName>
        <fullName evidence="2">Uncharacterized protein</fullName>
    </submittedName>
</protein>
<dbReference type="AlphaFoldDB" id="A0A9X9LM60"/>
<evidence type="ECO:0000313" key="3">
    <source>
        <dbReference type="Proteomes" id="UP000269945"/>
    </source>
</evidence>
<evidence type="ECO:0000313" key="2">
    <source>
        <dbReference type="EMBL" id="VCW76734.1"/>
    </source>
</evidence>
<gene>
    <name evidence="2" type="ORF">BN2614_LOCUS1</name>
</gene>
<sequence>PVCTAEPSPVTATGAGAGLGTPREQQLACRQWLLWAAGGPGTRLSGRPCPARSPGGETWACSHHYEQRENSVLLQDESKMKAKEQYQSDVWLETEHLTKGEELRSQRGRG</sequence>
<proteinExistence type="predicted"/>
<keyword evidence="3" id="KW-1185">Reference proteome</keyword>
<reference evidence="2 3" key="1">
    <citation type="submission" date="2018-10" db="EMBL/GenBank/DDBJ databases">
        <authorList>
            <person name="Ekblom R."/>
            <person name="Jareborg N."/>
        </authorList>
    </citation>
    <scope>NUCLEOTIDE SEQUENCE [LARGE SCALE GENOMIC DNA]</scope>
    <source>
        <tissue evidence="2">Muscle</tissue>
    </source>
</reference>
<accession>A0A9X9LM60</accession>
<feature type="non-terminal residue" evidence="2">
    <location>
        <position position="1"/>
    </location>
</feature>
<evidence type="ECO:0000256" key="1">
    <source>
        <dbReference type="SAM" id="MobiDB-lite"/>
    </source>
</evidence>